<name>A0AC60PV10_IXOPE</name>
<organism evidence="1 2">
    <name type="scientific">Ixodes persulcatus</name>
    <name type="common">Taiga tick</name>
    <dbReference type="NCBI Taxonomy" id="34615"/>
    <lineage>
        <taxon>Eukaryota</taxon>
        <taxon>Metazoa</taxon>
        <taxon>Ecdysozoa</taxon>
        <taxon>Arthropoda</taxon>
        <taxon>Chelicerata</taxon>
        <taxon>Arachnida</taxon>
        <taxon>Acari</taxon>
        <taxon>Parasitiformes</taxon>
        <taxon>Ixodida</taxon>
        <taxon>Ixodoidea</taxon>
        <taxon>Ixodidae</taxon>
        <taxon>Ixodinae</taxon>
        <taxon>Ixodes</taxon>
    </lineage>
</organism>
<accession>A0AC60PV10</accession>
<evidence type="ECO:0000313" key="1">
    <source>
        <dbReference type="EMBL" id="KAG0425028.1"/>
    </source>
</evidence>
<comment type="caution">
    <text evidence="1">The sequence shown here is derived from an EMBL/GenBank/DDBJ whole genome shotgun (WGS) entry which is preliminary data.</text>
</comment>
<dbReference type="EMBL" id="JABSTQ010009900">
    <property type="protein sequence ID" value="KAG0425028.1"/>
    <property type="molecule type" value="Genomic_DNA"/>
</dbReference>
<gene>
    <name evidence="1" type="ORF">HPB47_027772</name>
</gene>
<keyword evidence="2" id="KW-1185">Reference proteome</keyword>
<reference evidence="1 2" key="1">
    <citation type="journal article" date="2020" name="Cell">
        <title>Large-Scale Comparative Analyses of Tick Genomes Elucidate Their Genetic Diversity and Vector Capacities.</title>
        <authorList>
            <consortium name="Tick Genome and Microbiome Consortium (TIGMIC)"/>
            <person name="Jia N."/>
            <person name="Wang J."/>
            <person name="Shi W."/>
            <person name="Du L."/>
            <person name="Sun Y."/>
            <person name="Zhan W."/>
            <person name="Jiang J.F."/>
            <person name="Wang Q."/>
            <person name="Zhang B."/>
            <person name="Ji P."/>
            <person name="Bell-Sakyi L."/>
            <person name="Cui X.M."/>
            <person name="Yuan T.T."/>
            <person name="Jiang B.G."/>
            <person name="Yang W.F."/>
            <person name="Lam T.T."/>
            <person name="Chang Q.C."/>
            <person name="Ding S.J."/>
            <person name="Wang X.J."/>
            <person name="Zhu J.G."/>
            <person name="Ruan X.D."/>
            <person name="Zhao L."/>
            <person name="Wei J.T."/>
            <person name="Ye R.Z."/>
            <person name="Que T.C."/>
            <person name="Du C.H."/>
            <person name="Zhou Y.H."/>
            <person name="Cheng J.X."/>
            <person name="Dai P.F."/>
            <person name="Guo W.B."/>
            <person name="Han X.H."/>
            <person name="Huang E.J."/>
            <person name="Li L.F."/>
            <person name="Wei W."/>
            <person name="Gao Y.C."/>
            <person name="Liu J.Z."/>
            <person name="Shao H.Z."/>
            <person name="Wang X."/>
            <person name="Wang C.C."/>
            <person name="Yang T.C."/>
            <person name="Huo Q.B."/>
            <person name="Li W."/>
            <person name="Chen H.Y."/>
            <person name="Chen S.E."/>
            <person name="Zhou L.G."/>
            <person name="Ni X.B."/>
            <person name="Tian J.H."/>
            <person name="Sheng Y."/>
            <person name="Liu T."/>
            <person name="Pan Y.S."/>
            <person name="Xia L.Y."/>
            <person name="Li J."/>
            <person name="Zhao F."/>
            <person name="Cao W.C."/>
        </authorList>
    </citation>
    <scope>NUCLEOTIDE SEQUENCE [LARGE SCALE GENOMIC DNA]</scope>
    <source>
        <strain evidence="1">Iper-2018</strain>
    </source>
</reference>
<sequence length="122" mass="12847">MLSDNVTVGAIVNIASIVGKGGFPTASAYAASKGGIIAFTKSVALELATKGIRVNVVLPGGVHTPMSHQWSNETRRERLATLVPMKRYADPIEISEMIAFLCSNKSSYMTGAPVDIAGGTYM</sequence>
<evidence type="ECO:0000313" key="2">
    <source>
        <dbReference type="Proteomes" id="UP000805193"/>
    </source>
</evidence>
<protein>
    <submittedName>
        <fullName evidence="1">Uncharacterized protein</fullName>
    </submittedName>
</protein>
<dbReference type="Proteomes" id="UP000805193">
    <property type="component" value="Unassembled WGS sequence"/>
</dbReference>
<proteinExistence type="predicted"/>